<dbReference type="EMBL" id="MG193456">
    <property type="protein sequence ID" value="AXS65959.1"/>
    <property type="molecule type" value="Genomic_DNA"/>
</dbReference>
<dbReference type="InterPro" id="IPR048259">
    <property type="entry name" value="Cytochrome_b_N_euk/bac"/>
</dbReference>
<evidence type="ECO:0000256" key="3">
    <source>
        <dbReference type="ARBA" id="ARBA00011649"/>
    </source>
</evidence>
<comment type="function">
    <text evidence="1 20">Component of the ubiquinol-cytochrome c reductase complex (complex III or cytochrome b-c1 complex) that is part of the mitochondrial respiratory chain. The b-c1 complex mediates electron transfer from ubiquinol to cytochrome c. Contributes to the generation of a proton gradient across the mitochondrial membrane that is then used for ATP synthesis.</text>
</comment>
<feature type="transmembrane region" description="Helical" evidence="20">
    <location>
        <begin position="178"/>
        <end position="200"/>
    </location>
</feature>
<dbReference type="Pfam" id="PF00033">
    <property type="entry name" value="Cytochrome_B"/>
    <property type="match status" value="1"/>
</dbReference>
<dbReference type="GO" id="GO:0008121">
    <property type="term" value="F:quinol-cytochrome-c reductase activity"/>
    <property type="evidence" value="ECO:0007669"/>
    <property type="project" value="InterPro"/>
</dbReference>
<evidence type="ECO:0000313" key="23">
    <source>
        <dbReference type="EMBL" id="AXS65959.1"/>
    </source>
</evidence>
<keyword evidence="11 20" id="KW-0249">Electron transport</keyword>
<comment type="subcellular location">
    <subcellularLocation>
        <location evidence="2">Mitochondrion inner membrane</location>
        <topology evidence="2">Multi-pass membrane protein</topology>
    </subcellularLocation>
</comment>
<feature type="transmembrane region" description="Helical" evidence="20">
    <location>
        <begin position="272"/>
        <end position="302"/>
    </location>
</feature>
<dbReference type="SUPFAM" id="SSF81648">
    <property type="entry name" value="a domain/subunit of cytochrome bc1 complex (Ubiquinol-cytochrome c reductase)"/>
    <property type="match status" value="1"/>
</dbReference>
<dbReference type="InterPro" id="IPR048260">
    <property type="entry name" value="Cytochrome_b_C_euk/bac"/>
</dbReference>
<keyword evidence="13 19" id="KW-0408">Iron</keyword>
<keyword evidence="9 19" id="KW-0479">Metal-binding</keyword>
<accession>A0A346RIR2</accession>
<evidence type="ECO:0000256" key="11">
    <source>
        <dbReference type="ARBA" id="ARBA00022982"/>
    </source>
</evidence>
<evidence type="ECO:0000256" key="19">
    <source>
        <dbReference type="PIRSR" id="PIRSR038885-2"/>
    </source>
</evidence>
<dbReference type="GO" id="GO:0005743">
    <property type="term" value="C:mitochondrial inner membrane"/>
    <property type="evidence" value="ECO:0007669"/>
    <property type="project" value="UniProtKB-SubCell"/>
</dbReference>
<feature type="transmembrane region" description="Helical" evidence="20">
    <location>
        <begin position="77"/>
        <end position="98"/>
    </location>
</feature>
<dbReference type="PROSITE" id="PS51003">
    <property type="entry name" value="CYTB_CTER"/>
    <property type="match status" value="1"/>
</dbReference>
<dbReference type="AlphaFoldDB" id="A0A346RIR2"/>
<feature type="transmembrane region" description="Helical" evidence="20">
    <location>
        <begin position="145"/>
        <end position="166"/>
    </location>
</feature>
<dbReference type="PROSITE" id="PS51002">
    <property type="entry name" value="CYTB_NTER"/>
    <property type="match status" value="1"/>
</dbReference>
<dbReference type="InterPro" id="IPR036150">
    <property type="entry name" value="Cyt_b/b6_C_sf"/>
</dbReference>
<organism evidence="23">
    <name type="scientific">Curculionoidea sp. 20 KM-2017</name>
    <dbReference type="NCBI Taxonomy" id="2219404"/>
    <lineage>
        <taxon>Eukaryota</taxon>
        <taxon>Metazoa</taxon>
        <taxon>Ecdysozoa</taxon>
        <taxon>Arthropoda</taxon>
        <taxon>Hexapoda</taxon>
        <taxon>Insecta</taxon>
        <taxon>Pterygota</taxon>
        <taxon>Neoptera</taxon>
        <taxon>Endopterygota</taxon>
        <taxon>Coleoptera</taxon>
        <taxon>Polyphaga</taxon>
        <taxon>Cucujiformia</taxon>
    </lineage>
</organism>
<proteinExistence type="inferred from homology"/>
<keyword evidence="14" id="KW-0830">Ubiquinone</keyword>
<keyword evidence="7 20" id="KW-0679">Respiratory chain</keyword>
<keyword evidence="6 19" id="KW-0349">Heme</keyword>
<evidence type="ECO:0000256" key="9">
    <source>
        <dbReference type="ARBA" id="ARBA00022723"/>
    </source>
</evidence>
<evidence type="ECO:0000256" key="13">
    <source>
        <dbReference type="ARBA" id="ARBA00023004"/>
    </source>
</evidence>
<comment type="subunit">
    <text evidence="3">The main subunits of complex b-c1 are: cytochrome b, cytochrome c1 and the Rieske protein.</text>
</comment>
<keyword evidence="8 20" id="KW-0812">Transmembrane</keyword>
<feature type="transmembrane region" description="Helical" evidence="20">
    <location>
        <begin position="30"/>
        <end position="56"/>
    </location>
</feature>
<evidence type="ECO:0000259" key="21">
    <source>
        <dbReference type="PROSITE" id="PS51002"/>
    </source>
</evidence>
<comment type="cofactor">
    <cofactor evidence="20">
        <name>heme b</name>
        <dbReference type="ChEBI" id="CHEBI:60344"/>
    </cofactor>
    <text evidence="20">Binds 2 heme groups non-covalently.</text>
</comment>
<feature type="binding site" evidence="18">
    <location>
        <position position="201"/>
    </location>
    <ligand>
        <name>a ubiquinone</name>
        <dbReference type="ChEBI" id="CHEBI:16389"/>
    </ligand>
</feature>
<evidence type="ECO:0000256" key="2">
    <source>
        <dbReference type="ARBA" id="ARBA00004448"/>
    </source>
</evidence>
<evidence type="ECO:0000256" key="6">
    <source>
        <dbReference type="ARBA" id="ARBA00022617"/>
    </source>
</evidence>
<feature type="transmembrane region" description="Helical" evidence="20">
    <location>
        <begin position="323"/>
        <end position="340"/>
    </location>
</feature>
<dbReference type="Pfam" id="PF00032">
    <property type="entry name" value="Cytochrom_B_C"/>
    <property type="match status" value="1"/>
</dbReference>
<dbReference type="CDD" id="cd00290">
    <property type="entry name" value="cytochrome_b_C"/>
    <property type="match status" value="1"/>
</dbReference>
<geneLocation type="mitochondrion" evidence="23"/>
<evidence type="ECO:0000256" key="18">
    <source>
        <dbReference type="PIRSR" id="PIRSR038885-1"/>
    </source>
</evidence>
<dbReference type="GO" id="GO:0046872">
    <property type="term" value="F:metal ion binding"/>
    <property type="evidence" value="ECO:0007669"/>
    <property type="project" value="UniProtKB-UniRule"/>
</dbReference>
<dbReference type="PANTHER" id="PTHR19271:SF16">
    <property type="entry name" value="CYTOCHROME B"/>
    <property type="match status" value="1"/>
</dbReference>
<feature type="binding site" description="axial binding residue" evidence="19">
    <location>
        <position position="83"/>
    </location>
    <ligand>
        <name>heme b</name>
        <dbReference type="ChEBI" id="CHEBI:60344"/>
        <label>b562</label>
    </ligand>
    <ligandPart>
        <name>Fe</name>
        <dbReference type="ChEBI" id="CHEBI:18248"/>
    </ligandPart>
</feature>
<evidence type="ECO:0000256" key="12">
    <source>
        <dbReference type="ARBA" id="ARBA00022989"/>
    </source>
</evidence>
<evidence type="ECO:0000256" key="4">
    <source>
        <dbReference type="ARBA" id="ARBA00013531"/>
    </source>
</evidence>
<keyword evidence="15 20" id="KW-0496">Mitochondrion</keyword>
<evidence type="ECO:0000256" key="17">
    <source>
        <dbReference type="ARBA" id="ARBA00061233"/>
    </source>
</evidence>
<dbReference type="GO" id="GO:0006122">
    <property type="term" value="P:mitochondrial electron transport, ubiquinol to cytochrome c"/>
    <property type="evidence" value="ECO:0007669"/>
    <property type="project" value="TreeGrafter"/>
</dbReference>
<evidence type="ECO:0000256" key="14">
    <source>
        <dbReference type="ARBA" id="ARBA00023075"/>
    </source>
</evidence>
<evidence type="ECO:0000256" key="16">
    <source>
        <dbReference type="ARBA" id="ARBA00023136"/>
    </source>
</evidence>
<dbReference type="InterPro" id="IPR005798">
    <property type="entry name" value="Cyt_b/b6_C"/>
</dbReference>
<comment type="similarity">
    <text evidence="17 20">Belongs to the cytochrome b family.</text>
</comment>
<feature type="binding site" description="axial binding residue" evidence="19">
    <location>
        <position position="97"/>
    </location>
    <ligand>
        <name>heme b</name>
        <dbReference type="ChEBI" id="CHEBI:60344"/>
        <label>b566</label>
    </ligand>
    <ligandPart>
        <name>Fe</name>
        <dbReference type="ChEBI" id="CHEBI:18248"/>
    </ligandPart>
</feature>
<feature type="binding site" description="axial binding residue" evidence="19">
    <location>
        <position position="182"/>
    </location>
    <ligand>
        <name>heme b</name>
        <dbReference type="ChEBI" id="CHEBI:60344"/>
        <label>b562</label>
    </ligand>
    <ligandPart>
        <name>Fe</name>
        <dbReference type="ChEBI" id="CHEBI:18248"/>
    </ligandPart>
</feature>
<evidence type="ECO:0000256" key="10">
    <source>
        <dbReference type="ARBA" id="ARBA00022792"/>
    </source>
</evidence>
<evidence type="ECO:0000256" key="7">
    <source>
        <dbReference type="ARBA" id="ARBA00022660"/>
    </source>
</evidence>
<feature type="transmembrane region" description="Helical" evidence="20">
    <location>
        <begin position="229"/>
        <end position="250"/>
    </location>
</feature>
<keyword evidence="16 20" id="KW-0472">Membrane</keyword>
<dbReference type="FunFam" id="1.20.810.10:FF:000002">
    <property type="entry name" value="Cytochrome b"/>
    <property type="match status" value="1"/>
</dbReference>
<dbReference type="InterPro" id="IPR027387">
    <property type="entry name" value="Cytb/b6-like_sf"/>
</dbReference>
<dbReference type="CDD" id="cd00284">
    <property type="entry name" value="Cytochrome_b_N"/>
    <property type="match status" value="1"/>
</dbReference>
<feature type="domain" description="Cytochrome b/b6 N-terminal region profile" evidence="21">
    <location>
        <begin position="1"/>
        <end position="209"/>
    </location>
</feature>
<evidence type="ECO:0000256" key="8">
    <source>
        <dbReference type="ARBA" id="ARBA00022692"/>
    </source>
</evidence>
<dbReference type="GO" id="GO:0016491">
    <property type="term" value="F:oxidoreductase activity"/>
    <property type="evidence" value="ECO:0007669"/>
    <property type="project" value="UniProtKB-UniRule"/>
</dbReference>
<dbReference type="InterPro" id="IPR005797">
    <property type="entry name" value="Cyt_b/b6_N"/>
</dbReference>
<dbReference type="SUPFAM" id="SSF81342">
    <property type="entry name" value="Transmembrane di-heme cytochromes"/>
    <property type="match status" value="1"/>
</dbReference>
<feature type="transmembrane region" description="Helical" evidence="20">
    <location>
        <begin position="346"/>
        <end position="364"/>
    </location>
</feature>
<feature type="transmembrane region" description="Helical" evidence="20">
    <location>
        <begin position="113"/>
        <end position="133"/>
    </location>
</feature>
<gene>
    <name evidence="23" type="primary">cytb</name>
</gene>
<comment type="cofactor">
    <cofactor evidence="19">
        <name>heme</name>
        <dbReference type="ChEBI" id="CHEBI:30413"/>
    </cofactor>
    <text evidence="19">Binds 2 heme groups non-covalently.</text>
</comment>
<evidence type="ECO:0000256" key="1">
    <source>
        <dbReference type="ARBA" id="ARBA00002566"/>
    </source>
</evidence>
<dbReference type="PANTHER" id="PTHR19271">
    <property type="entry name" value="CYTOCHROME B"/>
    <property type="match status" value="1"/>
</dbReference>
<dbReference type="InterPro" id="IPR030689">
    <property type="entry name" value="Cytochrome_b"/>
</dbReference>
<dbReference type="GO" id="GO:0045275">
    <property type="term" value="C:respiratory chain complex III"/>
    <property type="evidence" value="ECO:0007669"/>
    <property type="project" value="InterPro"/>
</dbReference>
<keyword evidence="10" id="KW-0999">Mitochondrion inner membrane</keyword>
<evidence type="ECO:0000256" key="5">
    <source>
        <dbReference type="ARBA" id="ARBA00022448"/>
    </source>
</evidence>
<protein>
    <recommendedName>
        <fullName evidence="4 20">Cytochrome b</fullName>
    </recommendedName>
</protein>
<name>A0A346RIR2_9CUCU</name>
<dbReference type="PIRSF" id="PIRSF038885">
    <property type="entry name" value="COB"/>
    <property type="match status" value="1"/>
</dbReference>
<dbReference type="Gene3D" id="1.20.810.10">
    <property type="entry name" value="Cytochrome Bc1 Complex, Chain C"/>
    <property type="match status" value="1"/>
</dbReference>
<feature type="domain" description="Cytochrome b/b6 C-terminal region profile" evidence="22">
    <location>
        <begin position="210"/>
        <end position="379"/>
    </location>
</feature>
<keyword evidence="12 20" id="KW-1133">Transmembrane helix</keyword>
<evidence type="ECO:0000256" key="15">
    <source>
        <dbReference type="ARBA" id="ARBA00023128"/>
    </source>
</evidence>
<evidence type="ECO:0000256" key="20">
    <source>
        <dbReference type="RuleBase" id="RU362117"/>
    </source>
</evidence>
<feature type="binding site" description="axial binding residue" evidence="19">
    <location>
        <position position="196"/>
    </location>
    <ligand>
        <name>heme b</name>
        <dbReference type="ChEBI" id="CHEBI:60344"/>
        <label>b566</label>
    </ligand>
    <ligandPart>
        <name>Fe</name>
        <dbReference type="ChEBI" id="CHEBI:18248"/>
    </ligandPart>
</feature>
<dbReference type="InterPro" id="IPR016174">
    <property type="entry name" value="Di-haem_cyt_TM"/>
</dbReference>
<evidence type="ECO:0000259" key="22">
    <source>
        <dbReference type="PROSITE" id="PS51003"/>
    </source>
</evidence>
<sequence>MMKSIKANKLFLLINNSLIKLPTPTNISALWNFGSLLGLCLMIQILTGVFLAMHYCPNIEYAFNSVAHICRDINYGWLIRTLHANGASMFFICLYIHIGRGIYYSSYLMKETWMSGVTIFFIIMATAFLGYVLPWGQMSFWGATVITNLVSAIPYLGNLLVQWIWGGFAVDNATLTRFFSFHFILPFLISGMVFIHLLFLHQTGSSNPLGSKSNMDKTIFHPYFSLKDLFGYLILISILTIISLETPYILSDPDNFVPANPLVTPIHIQPEWYFLFAYAILRSIPNKLGGVVALVLSIGILYTLPFTNKKKFQSLQFYPINKMMFWSLLSTISLLTWIGACPVEAPFIFTSQALTFIYFFFFLLNPLTAKIWDKIIFNI</sequence>
<keyword evidence="5 20" id="KW-0813">Transport</keyword>
<reference evidence="23" key="1">
    <citation type="journal article" date="2018" name="J. ISSAAS">
        <title>The contribution of mitochondrial metagenomics to large-scale data mining and phylogenetic analysis of Coleoptera.</title>
        <authorList>
            <person name="Miller K."/>
            <person name="Linard B."/>
            <person name="Motyka M."/>
            <person name="Bocek M."/>
            <person name="Vogler A.P."/>
        </authorList>
    </citation>
    <scope>NUCLEOTIDE SEQUENCE</scope>
</reference>